<evidence type="ECO:0000313" key="1">
    <source>
        <dbReference type="EMBL" id="KAK7082354.1"/>
    </source>
</evidence>
<dbReference type="PANTHER" id="PTHR10730:SF45">
    <property type="entry name" value="PROCOLLAGEN-LYSINE,2-OXOGLUTARATE 5-DIOXYGENASE"/>
    <property type="match status" value="1"/>
</dbReference>
<evidence type="ECO:0000313" key="2">
    <source>
        <dbReference type="Proteomes" id="UP001381693"/>
    </source>
</evidence>
<proteinExistence type="predicted"/>
<reference evidence="1 2" key="1">
    <citation type="submission" date="2023-11" db="EMBL/GenBank/DDBJ databases">
        <title>Halocaridina rubra genome assembly.</title>
        <authorList>
            <person name="Smith C."/>
        </authorList>
    </citation>
    <scope>NUCLEOTIDE SEQUENCE [LARGE SCALE GENOMIC DNA]</scope>
    <source>
        <strain evidence="1">EP-1</strain>
        <tissue evidence="1">Whole</tissue>
    </source>
</reference>
<keyword evidence="2" id="KW-1185">Reference proteome</keyword>
<dbReference type="Proteomes" id="UP001381693">
    <property type="component" value="Unassembled WGS sequence"/>
</dbReference>
<dbReference type="InterPro" id="IPR050757">
    <property type="entry name" value="Collagen_mod_GT25"/>
</dbReference>
<evidence type="ECO:0008006" key="3">
    <source>
        <dbReference type="Google" id="ProtNLM"/>
    </source>
</evidence>
<dbReference type="Gene3D" id="2.60.120.620">
    <property type="entry name" value="q2cbj1_9rhob like domain"/>
    <property type="match status" value="1"/>
</dbReference>
<protein>
    <recommendedName>
        <fullName evidence="3">Fe2OG dioxygenase domain-containing protein</fullName>
    </recommendedName>
</protein>
<accession>A0AAN8XQG5</accession>
<dbReference type="PANTHER" id="PTHR10730">
    <property type="entry name" value="PROCOLLAGEN-LYSINE,2-OXOGLUTARATE 5-DIOXYGENASE/GLYCOSYLTRANSFERASE 25 FAMILY MEMBER"/>
    <property type="match status" value="1"/>
</dbReference>
<dbReference type="AlphaFoldDB" id="A0AAN8XQG5"/>
<name>A0AAN8XQG5_HALRR</name>
<comment type="caution">
    <text evidence="1">The sequence shown here is derived from an EMBL/GenBank/DDBJ whole genome shotgun (WGS) entry which is preliminary data.</text>
</comment>
<gene>
    <name evidence="1" type="ORF">SK128_020577</name>
</gene>
<dbReference type="EMBL" id="JAXCGZ010004061">
    <property type="protein sequence ID" value="KAK7082354.1"/>
    <property type="molecule type" value="Genomic_DNA"/>
</dbReference>
<sequence length="332" mass="37871">MPASFWREIDGASSTPTYSWDHQALLDDKTSLKGYWHASCIRGVYAIRHDVLAILSDPYTHNVPNTDAHSDSDMAFCEALREEGIPMIATSAFPNSGILLNITNYKATDHNIAQYNSNPVMWTMTYVNRDIQKVISGEFGSVKRPCHEVYEIPVFNQLFAYDILDLAKRVNRWSPGHSFDQRKEFGIEPVPTVDQWFSQLGLKDVFAALNRDIFSYLQKMGYPFSNTGLIKLGLLARFQPNEISGLPLHHDSGIMTMYINLTPLDEYKGGEVEFPKQECKVRSKLGHLLLFPSRLTHPKILHNVTEGVLYKIMMYTKEITAEDINHNENDNH</sequence>
<organism evidence="1 2">
    <name type="scientific">Halocaridina rubra</name>
    <name type="common">Hawaiian red shrimp</name>
    <dbReference type="NCBI Taxonomy" id="373956"/>
    <lineage>
        <taxon>Eukaryota</taxon>
        <taxon>Metazoa</taxon>
        <taxon>Ecdysozoa</taxon>
        <taxon>Arthropoda</taxon>
        <taxon>Crustacea</taxon>
        <taxon>Multicrustacea</taxon>
        <taxon>Malacostraca</taxon>
        <taxon>Eumalacostraca</taxon>
        <taxon>Eucarida</taxon>
        <taxon>Decapoda</taxon>
        <taxon>Pleocyemata</taxon>
        <taxon>Caridea</taxon>
        <taxon>Atyoidea</taxon>
        <taxon>Atyidae</taxon>
        <taxon>Halocaridina</taxon>
    </lineage>
</organism>